<protein>
    <recommendedName>
        <fullName evidence="4">FAD/NAD(P)-binding domain-containing protein</fullName>
    </recommendedName>
</protein>
<feature type="non-terminal residue" evidence="5">
    <location>
        <position position="1"/>
    </location>
</feature>
<evidence type="ECO:0000259" key="4">
    <source>
        <dbReference type="Pfam" id="PF07992"/>
    </source>
</evidence>
<keyword evidence="6" id="KW-1185">Reference proteome</keyword>
<sequence>WKLASYNRPTYPEHETHRFINSGVGLDCVIACLGLILKNRCIGPGAQASPPGGQLTTTMNFSSLAENDNEEVEIKKMVAAAEVMVMVAETASLAEVENEETEIMVMVVDVTDFVYGAVQALHRFKNGARRSTNSVIISTGAVAKRLSFAGSGEGADGFWNGGSRHVKNVVTGDVSDLKMSGLFFAIGHEPATKFLDSQLELDEDGYVVTKPGTTKTSVVGVFSAGDVQDKSYRQALPAAGTGLFSKSLFTFIEKYEI</sequence>
<comment type="similarity">
    <text evidence="1">Belongs to the class-II pyridine nucleotide-disulfide oxidoreductase family.</text>
</comment>
<dbReference type="SUPFAM" id="SSF51905">
    <property type="entry name" value="FAD/NAD(P)-binding domain"/>
    <property type="match status" value="1"/>
</dbReference>
<dbReference type="InterPro" id="IPR023753">
    <property type="entry name" value="FAD/NAD-binding_dom"/>
</dbReference>
<dbReference type="Proteomes" id="UP000824890">
    <property type="component" value="Unassembled WGS sequence"/>
</dbReference>
<dbReference type="InterPro" id="IPR050097">
    <property type="entry name" value="Ferredoxin-NADP_redctase_2"/>
</dbReference>
<keyword evidence="3" id="KW-0560">Oxidoreductase</keyword>
<comment type="caution">
    <text evidence="5">The sequence shown here is derived from an EMBL/GenBank/DDBJ whole genome shotgun (WGS) entry which is preliminary data.</text>
</comment>
<dbReference type="EMBL" id="JAGKQM010001579">
    <property type="protein sequence ID" value="KAH0851709.1"/>
    <property type="molecule type" value="Genomic_DNA"/>
</dbReference>
<accession>A0ABQ7X6Y6</accession>
<dbReference type="PANTHER" id="PTHR48105">
    <property type="entry name" value="THIOREDOXIN REDUCTASE 1-RELATED-RELATED"/>
    <property type="match status" value="1"/>
</dbReference>
<organism evidence="5 6">
    <name type="scientific">Brassica napus</name>
    <name type="common">Rape</name>
    <dbReference type="NCBI Taxonomy" id="3708"/>
    <lineage>
        <taxon>Eukaryota</taxon>
        <taxon>Viridiplantae</taxon>
        <taxon>Streptophyta</taxon>
        <taxon>Embryophyta</taxon>
        <taxon>Tracheophyta</taxon>
        <taxon>Spermatophyta</taxon>
        <taxon>Magnoliopsida</taxon>
        <taxon>eudicotyledons</taxon>
        <taxon>Gunneridae</taxon>
        <taxon>Pentapetalae</taxon>
        <taxon>rosids</taxon>
        <taxon>malvids</taxon>
        <taxon>Brassicales</taxon>
        <taxon>Brassicaceae</taxon>
        <taxon>Brassiceae</taxon>
        <taxon>Brassica</taxon>
    </lineage>
</organism>
<dbReference type="InterPro" id="IPR036188">
    <property type="entry name" value="FAD/NAD-bd_sf"/>
</dbReference>
<keyword evidence="2" id="KW-0285">Flavoprotein</keyword>
<evidence type="ECO:0000256" key="2">
    <source>
        <dbReference type="ARBA" id="ARBA00022630"/>
    </source>
</evidence>
<evidence type="ECO:0000313" key="6">
    <source>
        <dbReference type="Proteomes" id="UP000824890"/>
    </source>
</evidence>
<gene>
    <name evidence="5" type="ORF">HID58_094528</name>
</gene>
<name>A0ABQ7X6Y6_BRANA</name>
<reference evidence="5 6" key="1">
    <citation type="submission" date="2021-05" db="EMBL/GenBank/DDBJ databases">
        <title>Genome Assembly of Synthetic Allotetraploid Brassica napus Reveals Homoeologous Exchanges between Subgenomes.</title>
        <authorList>
            <person name="Davis J.T."/>
        </authorList>
    </citation>
    <scope>NUCLEOTIDE SEQUENCE [LARGE SCALE GENOMIC DNA]</scope>
    <source>
        <strain evidence="6">cv. Da-Ae</strain>
        <tissue evidence="5">Seedling</tissue>
    </source>
</reference>
<dbReference type="Gene3D" id="3.50.50.60">
    <property type="entry name" value="FAD/NAD(P)-binding domain"/>
    <property type="match status" value="1"/>
</dbReference>
<evidence type="ECO:0000256" key="1">
    <source>
        <dbReference type="ARBA" id="ARBA00009333"/>
    </source>
</evidence>
<evidence type="ECO:0000256" key="3">
    <source>
        <dbReference type="ARBA" id="ARBA00023002"/>
    </source>
</evidence>
<feature type="domain" description="FAD/NAD(P)-binding" evidence="4">
    <location>
        <begin position="165"/>
        <end position="242"/>
    </location>
</feature>
<evidence type="ECO:0000313" key="5">
    <source>
        <dbReference type="EMBL" id="KAH0851709.1"/>
    </source>
</evidence>
<proteinExistence type="inferred from homology"/>
<dbReference type="Pfam" id="PF07992">
    <property type="entry name" value="Pyr_redox_2"/>
    <property type="match status" value="1"/>
</dbReference>